<keyword evidence="1" id="KW-1133">Transmembrane helix</keyword>
<dbReference type="eggNOG" id="COG4347">
    <property type="taxonomic scope" value="Bacteria"/>
</dbReference>
<sequence>MIYLNWLINWLGRKRTIWLLFMTNLLGTIYGYIWYMPQLVETKLWFWPFVPDSPTASLFFTITLLSFLVGKKWPLIEAFGAVTLFKYGIWAVVMIVATSFTGGTLHWTSYMLIVSHIGMAVQALFFSRYFRFKLKHLLIVALWTLTNDILDYSLGIFPWLYSGLHPYLTYIYFFTVSLSITSILVFYVLVARITGQHKNDNFV</sequence>
<gene>
    <name evidence="2" type="ORF">LQ50_22065</name>
</gene>
<feature type="transmembrane region" description="Helical" evidence="1">
    <location>
        <begin position="16"/>
        <end position="35"/>
    </location>
</feature>
<evidence type="ECO:0000313" key="3">
    <source>
        <dbReference type="Proteomes" id="UP000030832"/>
    </source>
</evidence>
<dbReference type="EMBL" id="JRJU01000044">
    <property type="protein sequence ID" value="KHF38275.1"/>
    <property type="molecule type" value="Genomic_DNA"/>
</dbReference>
<dbReference type="InterPro" id="IPR009845">
    <property type="entry name" value="DUF1405"/>
</dbReference>
<dbReference type="PANTHER" id="PTHR40042">
    <property type="entry name" value="HYPOTHETICAL MEMBRANE SPANNING PROTEIN"/>
    <property type="match status" value="1"/>
</dbReference>
<name>A0A0B0IAH7_9BACI</name>
<dbReference type="Proteomes" id="UP000030832">
    <property type="component" value="Unassembled WGS sequence"/>
</dbReference>
<reference evidence="2 3" key="1">
    <citation type="submission" date="2014-09" db="EMBL/GenBank/DDBJ databases">
        <title>Genome sequencing and annotation of Bacillus Okhensis strain Kh10-101T.</title>
        <authorList>
            <person name="Prakash J.S."/>
        </authorList>
    </citation>
    <scope>NUCLEOTIDE SEQUENCE [LARGE SCALE GENOMIC DNA]</scope>
    <source>
        <strain evidence="3">Kh10-101T</strain>
    </source>
</reference>
<protein>
    <submittedName>
        <fullName evidence="2">Membrane protein</fullName>
    </submittedName>
</protein>
<feature type="transmembrane region" description="Helical" evidence="1">
    <location>
        <begin position="78"/>
        <end position="101"/>
    </location>
</feature>
<evidence type="ECO:0000256" key="1">
    <source>
        <dbReference type="SAM" id="Phobius"/>
    </source>
</evidence>
<feature type="transmembrane region" description="Helical" evidence="1">
    <location>
        <begin position="167"/>
        <end position="190"/>
    </location>
</feature>
<comment type="caution">
    <text evidence="2">The sequence shown here is derived from an EMBL/GenBank/DDBJ whole genome shotgun (WGS) entry which is preliminary data.</text>
</comment>
<feature type="transmembrane region" description="Helical" evidence="1">
    <location>
        <begin position="55"/>
        <end position="71"/>
    </location>
</feature>
<organism evidence="2 3">
    <name type="scientific">Halalkalibacter okhensis</name>
    <dbReference type="NCBI Taxonomy" id="333138"/>
    <lineage>
        <taxon>Bacteria</taxon>
        <taxon>Bacillati</taxon>
        <taxon>Bacillota</taxon>
        <taxon>Bacilli</taxon>
        <taxon>Bacillales</taxon>
        <taxon>Bacillaceae</taxon>
        <taxon>Halalkalibacter</taxon>
    </lineage>
</organism>
<feature type="transmembrane region" description="Helical" evidence="1">
    <location>
        <begin position="107"/>
        <end position="126"/>
    </location>
</feature>
<feature type="transmembrane region" description="Helical" evidence="1">
    <location>
        <begin position="138"/>
        <end position="161"/>
    </location>
</feature>
<keyword evidence="1" id="KW-0812">Transmembrane</keyword>
<dbReference type="STRING" id="333138.LQ50_22065"/>
<accession>A0A0B0IAH7</accession>
<dbReference type="OrthoDB" id="152213at2"/>
<keyword evidence="1" id="KW-0472">Membrane</keyword>
<evidence type="ECO:0000313" key="2">
    <source>
        <dbReference type="EMBL" id="KHF38275.1"/>
    </source>
</evidence>
<dbReference type="AlphaFoldDB" id="A0A0B0IAH7"/>
<keyword evidence="3" id="KW-1185">Reference proteome</keyword>
<dbReference type="Pfam" id="PF07187">
    <property type="entry name" value="DUF1405"/>
    <property type="match status" value="1"/>
</dbReference>
<dbReference type="PANTHER" id="PTHR40042:SF1">
    <property type="entry name" value="DUF1405 DOMAIN-CONTAINING PROTEIN"/>
    <property type="match status" value="1"/>
</dbReference>
<proteinExistence type="predicted"/>
<dbReference type="RefSeq" id="WP_034633084.1">
    <property type="nucleotide sequence ID" value="NZ_JRJU01000044.1"/>
</dbReference>